<feature type="repeat" description="TPR" evidence="1">
    <location>
        <begin position="601"/>
        <end position="634"/>
    </location>
</feature>
<evidence type="ECO:0000313" key="3">
    <source>
        <dbReference type="EMBL" id="ETV64994.1"/>
    </source>
</evidence>
<feature type="compositionally biased region" description="Polar residues" evidence="2">
    <location>
        <begin position="61"/>
        <end position="73"/>
    </location>
</feature>
<name>W4FDM3_APHAT</name>
<dbReference type="PROSITE" id="PS50005">
    <property type="entry name" value="TPR"/>
    <property type="match status" value="1"/>
</dbReference>
<accession>W4FDM3</accession>
<proteinExistence type="predicted"/>
<keyword evidence="1" id="KW-0802">TPR repeat</keyword>
<dbReference type="Pfam" id="PF13432">
    <property type="entry name" value="TPR_16"/>
    <property type="match status" value="1"/>
</dbReference>
<feature type="region of interest" description="Disordered" evidence="2">
    <location>
        <begin position="61"/>
        <end position="87"/>
    </location>
</feature>
<sequence length="688" mass="75523">MASEISTSYSSSARSVMGGLYRKKGSSGSNSPSDHHHISVNSSKPSISSVGGFYVSLMENAKTSSQAPSSTRPKQQHERIKASSIGPCPKDSLATLDATGMALQSAQALSTFGVDRGDVDGIVAVMRANPQDDPTQVVCVQELLYVLRHDPSDFTLHKLMTHDIITFLLKLVREFRFHAVLLTDIMHVMMLLAKLAVEHAEVLVRESAGALIAKTMALHPTEDRLQQYTTSLLQTLRTTAVPTGRVAGKPAGFEIAFFNNEYAASNRPATTTLWTPVTGEGSCHKHRASPLEPFQLVSAKSQALAERSRTPELSHSKLRRVLSSPKVPTLTAHNTTLLTNASSGTQQHTMENEENELVAATPLLLRPESCPTFDQLTIDLATTGATPKPWSSQSSLRRKPATSVKRLAPMLVTTPTLGAYRSSPLFVEPLDTAKRVDALHGRMMSTRGPCRPSITTTNSTSPLYPNPIEPTTPPQPSLSSPNNNNHTIGETKPKDFITKAKVNPESLRDHRAAKCLQRYFRRILKTSVHHQAAAALVILTTPDDDELLHDQLGQRDQDEYVLRTIQASFCRGLHVHSQHNYDAAREAYESALESKTCVSFASVVVNVGATYLSQGEYLKALEAFEIAQKMHPHHPKAMYNAGLAHWHLGHPQLAATKPCWQPIRLMPRRSTPCMSFTHSSTLVYRKTV</sequence>
<gene>
    <name evidence="3" type="ORF">H257_18203</name>
</gene>
<dbReference type="InterPro" id="IPR019734">
    <property type="entry name" value="TPR_rpt"/>
</dbReference>
<dbReference type="AlphaFoldDB" id="W4FDM3"/>
<dbReference type="GeneID" id="20820199"/>
<feature type="region of interest" description="Disordered" evidence="2">
    <location>
        <begin position="19"/>
        <end position="47"/>
    </location>
</feature>
<dbReference type="VEuPathDB" id="FungiDB:H257_18203"/>
<evidence type="ECO:0000256" key="1">
    <source>
        <dbReference type="PROSITE-ProRule" id="PRU00339"/>
    </source>
</evidence>
<dbReference type="RefSeq" id="XP_009845521.1">
    <property type="nucleotide sequence ID" value="XM_009847219.1"/>
</dbReference>
<feature type="region of interest" description="Disordered" evidence="2">
    <location>
        <begin position="443"/>
        <end position="497"/>
    </location>
</feature>
<dbReference type="STRING" id="112090.W4FDM3"/>
<evidence type="ECO:0000256" key="2">
    <source>
        <dbReference type="SAM" id="MobiDB-lite"/>
    </source>
</evidence>
<organism evidence="3">
    <name type="scientific">Aphanomyces astaci</name>
    <name type="common">Crayfish plague agent</name>
    <dbReference type="NCBI Taxonomy" id="112090"/>
    <lineage>
        <taxon>Eukaryota</taxon>
        <taxon>Sar</taxon>
        <taxon>Stramenopiles</taxon>
        <taxon>Oomycota</taxon>
        <taxon>Saprolegniomycetes</taxon>
        <taxon>Saprolegniales</taxon>
        <taxon>Verrucalvaceae</taxon>
        <taxon>Aphanomyces</taxon>
    </lineage>
</organism>
<dbReference type="InterPro" id="IPR011990">
    <property type="entry name" value="TPR-like_helical_dom_sf"/>
</dbReference>
<feature type="compositionally biased region" description="Low complexity" evidence="2">
    <location>
        <begin position="477"/>
        <end position="487"/>
    </location>
</feature>
<reference evidence="3" key="1">
    <citation type="submission" date="2013-12" db="EMBL/GenBank/DDBJ databases">
        <title>The Genome Sequence of Aphanomyces astaci APO3.</title>
        <authorList>
            <consortium name="The Broad Institute Genomics Platform"/>
            <person name="Russ C."/>
            <person name="Tyler B."/>
            <person name="van West P."/>
            <person name="Dieguez-Uribeondo J."/>
            <person name="Young S.K."/>
            <person name="Zeng Q."/>
            <person name="Gargeya S."/>
            <person name="Fitzgerald M."/>
            <person name="Abouelleil A."/>
            <person name="Alvarado L."/>
            <person name="Chapman S.B."/>
            <person name="Gainer-Dewar J."/>
            <person name="Goldberg J."/>
            <person name="Griggs A."/>
            <person name="Gujja S."/>
            <person name="Hansen M."/>
            <person name="Howarth C."/>
            <person name="Imamovic A."/>
            <person name="Ireland A."/>
            <person name="Larimer J."/>
            <person name="McCowan C."/>
            <person name="Murphy C."/>
            <person name="Pearson M."/>
            <person name="Poon T.W."/>
            <person name="Priest M."/>
            <person name="Roberts A."/>
            <person name="Saif S."/>
            <person name="Shea T."/>
            <person name="Sykes S."/>
            <person name="Wortman J."/>
            <person name="Nusbaum C."/>
            <person name="Birren B."/>
        </authorList>
    </citation>
    <scope>NUCLEOTIDE SEQUENCE [LARGE SCALE GENOMIC DNA]</scope>
    <source>
        <strain evidence="3">APO3</strain>
    </source>
</reference>
<dbReference type="SUPFAM" id="SSF48452">
    <property type="entry name" value="TPR-like"/>
    <property type="match status" value="1"/>
</dbReference>
<dbReference type="Gene3D" id="1.25.40.10">
    <property type="entry name" value="Tetratricopeptide repeat domain"/>
    <property type="match status" value="1"/>
</dbReference>
<dbReference type="OrthoDB" id="77771at2759"/>
<dbReference type="EMBL" id="KI913256">
    <property type="protein sequence ID" value="ETV64994.1"/>
    <property type="molecule type" value="Genomic_DNA"/>
</dbReference>
<protein>
    <submittedName>
        <fullName evidence="3">Uncharacterized protein</fullName>
    </submittedName>
</protein>
<feature type="compositionally biased region" description="Pro residues" evidence="2">
    <location>
        <begin position="464"/>
        <end position="476"/>
    </location>
</feature>
<dbReference type="SMART" id="SM00028">
    <property type="entry name" value="TPR"/>
    <property type="match status" value="2"/>
</dbReference>